<dbReference type="GO" id="GO:0009030">
    <property type="term" value="F:thiamine-phosphate kinase activity"/>
    <property type="evidence" value="ECO:0007669"/>
    <property type="project" value="UniProtKB-UniRule"/>
</dbReference>
<dbReference type="Gene3D" id="3.90.650.10">
    <property type="entry name" value="PurM-like C-terminal domain"/>
    <property type="match status" value="1"/>
</dbReference>
<evidence type="ECO:0000313" key="5">
    <source>
        <dbReference type="EMBL" id="QPJ66157.1"/>
    </source>
</evidence>
<dbReference type="GO" id="GO:0000287">
    <property type="term" value="F:magnesium ion binding"/>
    <property type="evidence" value="ECO:0007669"/>
    <property type="project" value="UniProtKB-UniRule"/>
</dbReference>
<dbReference type="InterPro" id="IPR006283">
    <property type="entry name" value="ThiL-like"/>
</dbReference>
<dbReference type="GO" id="GO:0009228">
    <property type="term" value="P:thiamine biosynthetic process"/>
    <property type="evidence" value="ECO:0007669"/>
    <property type="project" value="UniProtKB-KW"/>
</dbReference>
<keyword evidence="2" id="KW-0479">Metal-binding</keyword>
<dbReference type="UniPathway" id="UPA00060">
    <property type="reaction ID" value="UER00142"/>
</dbReference>
<feature type="binding site" evidence="2">
    <location>
        <position position="154"/>
    </location>
    <ligand>
        <name>ATP</name>
        <dbReference type="ChEBI" id="CHEBI:30616"/>
    </ligand>
</feature>
<dbReference type="InterPro" id="IPR036921">
    <property type="entry name" value="PurM-like_N_sf"/>
</dbReference>
<feature type="binding site" evidence="2">
    <location>
        <position position="51"/>
    </location>
    <ligand>
        <name>Mg(2+)</name>
        <dbReference type="ChEBI" id="CHEBI:18420"/>
        <label>1</label>
    </ligand>
</feature>
<organism evidence="5 6">
    <name type="scientific">Candidatus Nitrohelix vancouverensis</name>
    <dbReference type="NCBI Taxonomy" id="2705534"/>
    <lineage>
        <taxon>Bacteria</taxon>
        <taxon>Pseudomonadati</taxon>
        <taxon>Nitrospinota/Tectimicrobiota group</taxon>
        <taxon>Nitrospinota</taxon>
        <taxon>Nitrospinia</taxon>
        <taxon>Nitrospinales</taxon>
        <taxon>Nitrospinaceae</taxon>
        <taxon>Candidatus Nitrohelix</taxon>
    </lineage>
</organism>
<feature type="binding site" evidence="2">
    <location>
        <position position="128"/>
    </location>
    <ligand>
        <name>Mg(2+)</name>
        <dbReference type="ChEBI" id="CHEBI:18420"/>
        <label>1</label>
    </ligand>
</feature>
<comment type="similarity">
    <text evidence="2">Belongs to the thiamine-monophosphate kinase family.</text>
</comment>
<feature type="binding site" evidence="2">
    <location>
        <position position="228"/>
    </location>
    <ligand>
        <name>Mg(2+)</name>
        <dbReference type="ChEBI" id="CHEBI:18420"/>
        <label>5</label>
    </ligand>
</feature>
<keyword evidence="2 5" id="KW-0808">Transferase</keyword>
<dbReference type="Proteomes" id="UP000594464">
    <property type="component" value="Chromosome"/>
</dbReference>
<evidence type="ECO:0000259" key="4">
    <source>
        <dbReference type="Pfam" id="PF02769"/>
    </source>
</evidence>
<name>A0A7T0C492_9BACT</name>
<dbReference type="InterPro" id="IPR016188">
    <property type="entry name" value="PurM-like_N"/>
</dbReference>
<feature type="binding site" evidence="2">
    <location>
        <position position="49"/>
    </location>
    <ligand>
        <name>Mg(2+)</name>
        <dbReference type="ChEBI" id="CHEBI:18420"/>
        <label>4</label>
    </ligand>
</feature>
<comment type="pathway">
    <text evidence="2">Cofactor biosynthesis; thiamine diphosphate biosynthesis; thiamine diphosphate from thiamine phosphate: step 1/1.</text>
</comment>
<keyword evidence="2" id="KW-0460">Magnesium</keyword>
<dbReference type="InterPro" id="IPR010918">
    <property type="entry name" value="PurM-like_C_dom"/>
</dbReference>
<dbReference type="Pfam" id="PF00586">
    <property type="entry name" value="AIRS"/>
    <property type="match status" value="1"/>
</dbReference>
<feature type="binding site" evidence="2">
    <location>
        <position position="34"/>
    </location>
    <ligand>
        <name>Mg(2+)</name>
        <dbReference type="ChEBI" id="CHEBI:18420"/>
        <label>3</label>
    </ligand>
</feature>
<feature type="binding site" evidence="2">
    <location>
        <begin position="127"/>
        <end position="128"/>
    </location>
    <ligand>
        <name>ATP</name>
        <dbReference type="ChEBI" id="CHEBI:30616"/>
    </ligand>
</feature>
<feature type="binding site" evidence="2">
    <location>
        <position position="225"/>
    </location>
    <ligand>
        <name>Mg(2+)</name>
        <dbReference type="ChEBI" id="CHEBI:18420"/>
        <label>3</label>
    </ligand>
</feature>
<dbReference type="EMBL" id="CP048620">
    <property type="protein sequence ID" value="QPJ66157.1"/>
    <property type="molecule type" value="Genomic_DNA"/>
</dbReference>
<keyword evidence="1 2" id="KW-0784">Thiamine biosynthesis</keyword>
<feature type="binding site" evidence="2">
    <location>
        <position position="51"/>
    </location>
    <ligand>
        <name>Mg(2+)</name>
        <dbReference type="ChEBI" id="CHEBI:18420"/>
        <label>2</label>
    </ligand>
</feature>
<evidence type="ECO:0000313" key="6">
    <source>
        <dbReference type="Proteomes" id="UP000594464"/>
    </source>
</evidence>
<feature type="binding site" evidence="2">
    <location>
        <position position="50"/>
    </location>
    <ligand>
        <name>Mg(2+)</name>
        <dbReference type="ChEBI" id="CHEBI:18420"/>
        <label>1</label>
    </ligand>
</feature>
<dbReference type="Pfam" id="PF02769">
    <property type="entry name" value="AIRS_C"/>
    <property type="match status" value="1"/>
</dbReference>
<accession>A0A7T0C492</accession>
<dbReference type="Gene3D" id="3.30.1330.10">
    <property type="entry name" value="PurM-like, N-terminal domain"/>
    <property type="match status" value="1"/>
</dbReference>
<proteinExistence type="inferred from homology"/>
<dbReference type="GO" id="GO:0009229">
    <property type="term" value="P:thiamine diphosphate biosynthetic process"/>
    <property type="evidence" value="ECO:0007669"/>
    <property type="project" value="UniProtKB-UniRule"/>
</dbReference>
<dbReference type="CDD" id="cd02194">
    <property type="entry name" value="ThiL"/>
    <property type="match status" value="1"/>
</dbReference>
<sequence length="339" mass="36798">MTDLTQLGEFGFIGKVDRLLTAKSASVHKGIGDDCAVYEERGGKRYVASTDALIETVHFKLTTTTPEQLGMKCISVNVSDVAAMGAVPQSALISLGIPKTISYAFLKRFYRGINRACSAYGIQLAGGDTVSSPKHLFINITIFGEGKARRIFYRSGARPGDAILTTGFLGDSALGLKILSSPRRAWKLSKADRRYLTERHLNPRARSLEAQKLANSSLRVTSMIDISDGLIQDLKHLDAASGTGSIIDSAQLPLSPAFKRVCAANKLNLWELALSGGEDYELLFTLNPLDVKKITKLFDKTHSGAVPIGEITALPGKLLLKDLEGRPQSVKNLMGYQHF</sequence>
<evidence type="ECO:0000259" key="3">
    <source>
        <dbReference type="Pfam" id="PF00586"/>
    </source>
</evidence>
<comment type="function">
    <text evidence="2">Catalyzes the ATP-dependent phosphorylation of thiamine-monophosphate (TMP) to form thiamine-pyrophosphate (TPP), the active form of vitamin B1.</text>
</comment>
<protein>
    <recommendedName>
        <fullName evidence="2">Thiamine-monophosphate kinase</fullName>
        <shortName evidence="2">TMP kinase</shortName>
        <shortName evidence="2">Thiamine-phosphate kinase</shortName>
        <ecNumber evidence="2">2.7.4.16</ecNumber>
    </recommendedName>
</protein>
<feature type="binding site" evidence="2">
    <location>
        <position position="80"/>
    </location>
    <ligand>
        <name>Mg(2+)</name>
        <dbReference type="ChEBI" id="CHEBI:18420"/>
        <label>4</label>
    </ligand>
</feature>
<dbReference type="KEGG" id="nva:G3M78_12440"/>
<dbReference type="HAMAP" id="MF_02128">
    <property type="entry name" value="TMP_kinase"/>
    <property type="match status" value="1"/>
</dbReference>
<dbReference type="SUPFAM" id="SSF56042">
    <property type="entry name" value="PurM C-terminal domain-like"/>
    <property type="match status" value="1"/>
</dbReference>
<dbReference type="AlphaFoldDB" id="A0A7T0C492"/>
<dbReference type="PIRSF" id="PIRSF005303">
    <property type="entry name" value="Thiam_monoph_kin"/>
    <property type="match status" value="1"/>
</dbReference>
<feature type="binding site" evidence="2">
    <location>
        <position position="336"/>
    </location>
    <ligand>
        <name>substrate</name>
    </ligand>
</feature>
<keyword evidence="2" id="KW-0067">ATP-binding</keyword>
<dbReference type="NCBIfam" id="TIGR01379">
    <property type="entry name" value="thiL"/>
    <property type="match status" value="1"/>
</dbReference>
<feature type="binding site" evidence="2">
    <location>
        <position position="80"/>
    </location>
    <ligand>
        <name>Mg(2+)</name>
        <dbReference type="ChEBI" id="CHEBI:18420"/>
        <label>3</label>
    </ligand>
</feature>
<dbReference type="GO" id="GO:0005524">
    <property type="term" value="F:ATP binding"/>
    <property type="evidence" value="ECO:0007669"/>
    <property type="project" value="UniProtKB-UniRule"/>
</dbReference>
<dbReference type="SUPFAM" id="SSF55326">
    <property type="entry name" value="PurM N-terminal domain-like"/>
    <property type="match status" value="1"/>
</dbReference>
<feature type="binding site" evidence="2">
    <location>
        <position position="227"/>
    </location>
    <ligand>
        <name>ATP</name>
        <dbReference type="ChEBI" id="CHEBI:30616"/>
    </ligand>
</feature>
<dbReference type="PANTHER" id="PTHR30270">
    <property type="entry name" value="THIAMINE-MONOPHOSPHATE KINASE"/>
    <property type="match status" value="1"/>
</dbReference>
<dbReference type="EC" id="2.7.4.16" evidence="2"/>
<evidence type="ECO:0000256" key="2">
    <source>
        <dbReference type="HAMAP-Rule" id="MF_02128"/>
    </source>
</evidence>
<feature type="binding site" evidence="2">
    <location>
        <position position="278"/>
    </location>
    <ligand>
        <name>substrate</name>
    </ligand>
</feature>
<reference evidence="6" key="1">
    <citation type="submission" date="2020-02" db="EMBL/GenBank/DDBJ databases">
        <title>Genomic and physiological characterization of two novel Nitrospinaceae genera.</title>
        <authorList>
            <person name="Mueller A.J."/>
            <person name="Jung M.-Y."/>
            <person name="Strachan C.R."/>
            <person name="Herbold C.W."/>
            <person name="Kirkegaard R.H."/>
            <person name="Daims H."/>
        </authorList>
    </citation>
    <scope>NUCLEOTIDE SEQUENCE [LARGE SCALE GENOMIC DNA]</scope>
</reference>
<evidence type="ECO:0000256" key="1">
    <source>
        <dbReference type="ARBA" id="ARBA00022977"/>
    </source>
</evidence>
<feature type="binding site" evidence="2">
    <location>
        <position position="58"/>
    </location>
    <ligand>
        <name>substrate</name>
    </ligand>
</feature>
<feature type="binding site" evidence="2">
    <location>
        <position position="34"/>
    </location>
    <ligand>
        <name>Mg(2+)</name>
        <dbReference type="ChEBI" id="CHEBI:18420"/>
        <label>4</label>
    </ligand>
</feature>
<comment type="miscellaneous">
    <text evidence="2">Reaction mechanism of ThiL seems to utilize a direct, inline transfer of the gamma-phosphate of ATP to TMP rather than a phosphorylated enzyme intermediate.</text>
</comment>
<comment type="catalytic activity">
    <reaction evidence="2">
        <text>thiamine phosphate + ATP = thiamine diphosphate + ADP</text>
        <dbReference type="Rhea" id="RHEA:15913"/>
        <dbReference type="ChEBI" id="CHEBI:30616"/>
        <dbReference type="ChEBI" id="CHEBI:37575"/>
        <dbReference type="ChEBI" id="CHEBI:58937"/>
        <dbReference type="ChEBI" id="CHEBI:456216"/>
        <dbReference type="EC" id="2.7.4.16"/>
    </reaction>
</comment>
<keyword evidence="2 5" id="KW-0418">Kinase</keyword>
<feature type="binding site" evidence="2">
    <location>
        <position position="80"/>
    </location>
    <ligand>
        <name>Mg(2+)</name>
        <dbReference type="ChEBI" id="CHEBI:18420"/>
        <label>2</label>
    </ligand>
</feature>
<gene>
    <name evidence="2 5" type="primary">thiL</name>
    <name evidence="5" type="ORF">G3M78_12440</name>
</gene>
<dbReference type="InterPro" id="IPR036676">
    <property type="entry name" value="PurM-like_C_sf"/>
</dbReference>
<dbReference type="PANTHER" id="PTHR30270:SF0">
    <property type="entry name" value="THIAMINE-MONOPHOSPHATE KINASE"/>
    <property type="match status" value="1"/>
</dbReference>
<feature type="domain" description="PurM-like N-terminal" evidence="3">
    <location>
        <begin position="32"/>
        <end position="144"/>
    </location>
</feature>
<feature type="binding site" evidence="2">
    <location>
        <position position="110"/>
    </location>
    <ligand>
        <name>ATP</name>
        <dbReference type="ChEBI" id="CHEBI:30616"/>
    </ligand>
</feature>
<feature type="domain" description="PurM-like C-terminal" evidence="4">
    <location>
        <begin position="158"/>
        <end position="313"/>
    </location>
</feature>
<keyword evidence="2" id="KW-0547">Nucleotide-binding</keyword>